<dbReference type="EMBL" id="JAHHHV010000052">
    <property type="protein sequence ID" value="MBW4465606.1"/>
    <property type="molecule type" value="Genomic_DNA"/>
</dbReference>
<accession>A0A951P9J2</accession>
<proteinExistence type="predicted"/>
<comment type="caution">
    <text evidence="1">The sequence shown here is derived from an EMBL/GenBank/DDBJ whole genome shotgun (WGS) entry which is preliminary data.</text>
</comment>
<protein>
    <submittedName>
        <fullName evidence="1">Uncharacterized protein</fullName>
    </submittedName>
</protein>
<reference evidence="1" key="2">
    <citation type="journal article" date="2022" name="Microbiol. Resour. Announc.">
        <title>Metagenome Sequencing to Explore Phylogenomics of Terrestrial Cyanobacteria.</title>
        <authorList>
            <person name="Ward R.D."/>
            <person name="Stajich J.E."/>
            <person name="Johansen J.R."/>
            <person name="Huntemann M."/>
            <person name="Clum A."/>
            <person name="Foster B."/>
            <person name="Foster B."/>
            <person name="Roux S."/>
            <person name="Palaniappan K."/>
            <person name="Varghese N."/>
            <person name="Mukherjee S."/>
            <person name="Reddy T.B.K."/>
            <person name="Daum C."/>
            <person name="Copeland A."/>
            <person name="Chen I.A."/>
            <person name="Ivanova N.N."/>
            <person name="Kyrpides N.C."/>
            <person name="Shapiro N."/>
            <person name="Eloe-Fadrosh E.A."/>
            <person name="Pietrasiak N."/>
        </authorList>
    </citation>
    <scope>NUCLEOTIDE SEQUENCE</scope>
    <source>
        <strain evidence="1">GSE-TBD4-15B</strain>
    </source>
</reference>
<gene>
    <name evidence="1" type="ORF">KME07_09225</name>
</gene>
<evidence type="ECO:0000313" key="2">
    <source>
        <dbReference type="Proteomes" id="UP000707356"/>
    </source>
</evidence>
<organism evidence="1 2">
    <name type="scientific">Pegethrix bostrychoides GSE-TBD4-15B</name>
    <dbReference type="NCBI Taxonomy" id="2839662"/>
    <lineage>
        <taxon>Bacteria</taxon>
        <taxon>Bacillati</taxon>
        <taxon>Cyanobacteriota</taxon>
        <taxon>Cyanophyceae</taxon>
        <taxon>Oculatellales</taxon>
        <taxon>Oculatellaceae</taxon>
        <taxon>Pegethrix</taxon>
    </lineage>
</organism>
<evidence type="ECO:0000313" key="1">
    <source>
        <dbReference type="EMBL" id="MBW4465606.1"/>
    </source>
</evidence>
<name>A0A951P9J2_9CYAN</name>
<reference evidence="1" key="1">
    <citation type="submission" date="2021-05" db="EMBL/GenBank/DDBJ databases">
        <authorList>
            <person name="Pietrasiak N."/>
            <person name="Ward R."/>
            <person name="Stajich J.E."/>
            <person name="Kurbessoian T."/>
        </authorList>
    </citation>
    <scope>NUCLEOTIDE SEQUENCE</scope>
    <source>
        <strain evidence="1">GSE-TBD4-15B</strain>
    </source>
</reference>
<dbReference type="AlphaFoldDB" id="A0A951P9J2"/>
<sequence>MSNRLVDRNYRWDGFGGVYSIHPSQCRLRIYQPHPEQTVVVFSSLDPLNPVKDCIEPLIEKVLAEFTLDPSITSWVNHLPVYSELRGTVEIEQAFIHSYRNRITRVTWQEVDREQVEGWISDYL</sequence>
<dbReference type="Proteomes" id="UP000707356">
    <property type="component" value="Unassembled WGS sequence"/>
</dbReference>